<evidence type="ECO:0000313" key="22">
    <source>
        <dbReference type="Proteomes" id="UP000199355"/>
    </source>
</evidence>
<feature type="compositionally biased region" description="Pro residues" evidence="15">
    <location>
        <begin position="702"/>
        <end position="711"/>
    </location>
</feature>
<dbReference type="Pfam" id="PF01627">
    <property type="entry name" value="Hpt"/>
    <property type="match status" value="1"/>
</dbReference>
<evidence type="ECO:0000256" key="4">
    <source>
        <dbReference type="ARBA" id="ARBA00022475"/>
    </source>
</evidence>
<feature type="domain" description="HAMP" evidence="19">
    <location>
        <begin position="228"/>
        <end position="280"/>
    </location>
</feature>
<keyword evidence="12 16" id="KW-0472">Membrane</keyword>
<keyword evidence="4" id="KW-1003">Cell membrane</keyword>
<keyword evidence="8 16" id="KW-0812">Transmembrane</keyword>
<dbReference type="Proteomes" id="UP000199355">
    <property type="component" value="Unassembled WGS sequence"/>
</dbReference>
<dbReference type="PROSITE" id="PS50894">
    <property type="entry name" value="HPT"/>
    <property type="match status" value="1"/>
</dbReference>
<dbReference type="InterPro" id="IPR036890">
    <property type="entry name" value="HATPase_C_sf"/>
</dbReference>
<evidence type="ECO:0000256" key="12">
    <source>
        <dbReference type="ARBA" id="ARBA00023136"/>
    </source>
</evidence>
<dbReference type="InterPro" id="IPR003660">
    <property type="entry name" value="HAMP_dom"/>
</dbReference>
<dbReference type="Gene3D" id="6.10.340.10">
    <property type="match status" value="1"/>
</dbReference>
<dbReference type="PROSITE" id="PS50109">
    <property type="entry name" value="HIS_KIN"/>
    <property type="match status" value="1"/>
</dbReference>
<keyword evidence="9 21" id="KW-0418">Kinase</keyword>
<dbReference type="Pfam" id="PF02518">
    <property type="entry name" value="HATPase_c"/>
    <property type="match status" value="1"/>
</dbReference>
<keyword evidence="10" id="KW-0067">ATP-binding</keyword>
<dbReference type="EC" id="2.7.13.3" evidence="3"/>
<dbReference type="AlphaFoldDB" id="A0A1G7Q530"/>
<dbReference type="SUPFAM" id="SSF52172">
    <property type="entry name" value="CheY-like"/>
    <property type="match status" value="1"/>
</dbReference>
<dbReference type="PANTHER" id="PTHR43047">
    <property type="entry name" value="TWO-COMPONENT HISTIDINE PROTEIN KINASE"/>
    <property type="match status" value="1"/>
</dbReference>
<dbReference type="SMART" id="SM00388">
    <property type="entry name" value="HisKA"/>
    <property type="match status" value="1"/>
</dbReference>
<comment type="catalytic activity">
    <reaction evidence="1">
        <text>ATP + protein L-histidine = ADP + protein N-phospho-L-histidine.</text>
        <dbReference type="EC" id="2.7.13.3"/>
    </reaction>
</comment>
<evidence type="ECO:0000256" key="5">
    <source>
        <dbReference type="ARBA" id="ARBA00022519"/>
    </source>
</evidence>
<dbReference type="SMART" id="SM00387">
    <property type="entry name" value="HATPase_c"/>
    <property type="match status" value="1"/>
</dbReference>
<keyword evidence="7" id="KW-0808">Transferase</keyword>
<dbReference type="PROSITE" id="PS50885">
    <property type="entry name" value="HAMP"/>
    <property type="match status" value="1"/>
</dbReference>
<feature type="compositionally biased region" description="Low complexity" evidence="15">
    <location>
        <begin position="712"/>
        <end position="735"/>
    </location>
</feature>
<evidence type="ECO:0000256" key="10">
    <source>
        <dbReference type="ARBA" id="ARBA00022840"/>
    </source>
</evidence>
<dbReference type="Pfam" id="PF00512">
    <property type="entry name" value="HisKA"/>
    <property type="match status" value="1"/>
</dbReference>
<dbReference type="SMART" id="SM00448">
    <property type="entry name" value="REC"/>
    <property type="match status" value="1"/>
</dbReference>
<dbReference type="InterPro" id="IPR008207">
    <property type="entry name" value="Sig_transdc_His_kin_Hpt_dom"/>
</dbReference>
<dbReference type="InterPro" id="IPR003594">
    <property type="entry name" value="HATPase_dom"/>
</dbReference>
<dbReference type="GO" id="GO:0000155">
    <property type="term" value="F:phosphorelay sensor kinase activity"/>
    <property type="evidence" value="ECO:0007669"/>
    <property type="project" value="InterPro"/>
</dbReference>
<evidence type="ECO:0000256" key="2">
    <source>
        <dbReference type="ARBA" id="ARBA00004429"/>
    </source>
</evidence>
<evidence type="ECO:0000256" key="7">
    <source>
        <dbReference type="ARBA" id="ARBA00022679"/>
    </source>
</evidence>
<feature type="domain" description="Histidine kinase" evidence="17">
    <location>
        <begin position="323"/>
        <end position="549"/>
    </location>
</feature>
<dbReference type="Pfam" id="PF00072">
    <property type="entry name" value="Response_reg"/>
    <property type="match status" value="1"/>
</dbReference>
<dbReference type="GO" id="GO:0009927">
    <property type="term" value="F:histidine phosphotransfer kinase activity"/>
    <property type="evidence" value="ECO:0007669"/>
    <property type="project" value="TreeGrafter"/>
</dbReference>
<evidence type="ECO:0000256" key="6">
    <source>
        <dbReference type="ARBA" id="ARBA00022553"/>
    </source>
</evidence>
<dbReference type="SUPFAM" id="SSF55874">
    <property type="entry name" value="ATPase domain of HSP90 chaperone/DNA topoisomerase II/histidine kinase"/>
    <property type="match status" value="1"/>
</dbReference>
<dbReference type="InterPro" id="IPR036097">
    <property type="entry name" value="HisK_dim/P_sf"/>
</dbReference>
<dbReference type="CDD" id="cd17546">
    <property type="entry name" value="REC_hyHK_CKI1_RcsC-like"/>
    <property type="match status" value="1"/>
</dbReference>
<feature type="region of interest" description="Disordered" evidence="15">
    <location>
        <begin position="689"/>
        <end position="735"/>
    </location>
</feature>
<evidence type="ECO:0000256" key="14">
    <source>
        <dbReference type="PROSITE-ProRule" id="PRU00169"/>
    </source>
</evidence>
<dbReference type="RefSeq" id="WP_180365450.1">
    <property type="nucleotide sequence ID" value="NZ_FNBX01000019.1"/>
</dbReference>
<organism evidence="21 22">
    <name type="scientific">Desulfovibrio legallii</name>
    <dbReference type="NCBI Taxonomy" id="571438"/>
    <lineage>
        <taxon>Bacteria</taxon>
        <taxon>Pseudomonadati</taxon>
        <taxon>Thermodesulfobacteriota</taxon>
        <taxon>Desulfovibrionia</taxon>
        <taxon>Desulfovibrionales</taxon>
        <taxon>Desulfovibrionaceae</taxon>
        <taxon>Desulfovibrio</taxon>
    </lineage>
</organism>
<proteinExistence type="predicted"/>
<keyword evidence="10" id="KW-0547">Nucleotide-binding</keyword>
<gene>
    <name evidence="21" type="ORF">SAMN05192586_11927</name>
</gene>
<dbReference type="InterPro" id="IPR005467">
    <property type="entry name" value="His_kinase_dom"/>
</dbReference>
<dbReference type="InterPro" id="IPR004358">
    <property type="entry name" value="Sig_transdc_His_kin-like_C"/>
</dbReference>
<feature type="modified residue" description="4-aspartylphosphate" evidence="14">
    <location>
        <position position="617"/>
    </location>
</feature>
<evidence type="ECO:0000259" key="19">
    <source>
        <dbReference type="PROSITE" id="PS50885"/>
    </source>
</evidence>
<dbReference type="PRINTS" id="PR00344">
    <property type="entry name" value="BCTRLSENSOR"/>
</dbReference>
<feature type="transmembrane region" description="Helical" evidence="16">
    <location>
        <begin position="201"/>
        <end position="225"/>
    </location>
</feature>
<dbReference type="EMBL" id="FNBX01000019">
    <property type="protein sequence ID" value="SDF93578.1"/>
    <property type="molecule type" value="Genomic_DNA"/>
</dbReference>
<dbReference type="Gene3D" id="3.40.50.2300">
    <property type="match status" value="1"/>
</dbReference>
<sequence>MSIRGLFRMANITQLALLAVLATGLLWLARGQHALNGMVREFSHFETLLGEMGSTVQQAYADALAFVVTGDRSSLEAWRQGVEVIRGEAPRPANSRLAPGQKISLSALADGLHAPPEILTQLRELLDATAQIAYLTETTVGRALGQAKAEGRPADPEGARRMLRSTGLDRLPLKLEARLRALREEWRGTFLNELAARQAGLLPLLAAVLAGLGLLAVSAVVNMYVCHTRVVRPLRAVSRYAAAVAAGKDPSPLRLTHQDELSGMFAALQGMQATLFARINELKAAELTAHNNRRQAVQARTQALTSLELAQRASRVQDDFLRRVSHEIRTPLNAIIGMSYLSLQTELSGVQRDYLAQINKSGSVLLDMVNRILDFSNASEGIVQMEPQPFVLAKFVELLRQSVAGAALEKQLDLRVALDPDLPAAVTGDERHLEEALRILLDNAVRYTRQGVVECRVLPDPANAAPDPAAGPRLRFIVSDTGPGMSPAQLATIFEPFTPGDESLTRAGNGLGLGLALARQLVHLMGGELQVESTPGKGTAFFFSLTFAPPQAAAAVAPAPAPAQERPVALVVDDNEINAQISQELLLRAGLEVRLAANGQEALEAVRRGDVSVVLMDVQMPVMDGLEATRRIRAMGYSPARLPVIAMTAHTDAASRHDGKTVGMNDYLTKPVDPAALYDALCRCLPDGLPARPDAPQETAAPPAPGEPAPLPQAAKAADADPHAAAAGPADAAAQTPPVNFEAGLATVGGNNRLYHDLLLRFMEHYGDSPRELEGLLAAGDYRAAARLAHTVKGVAANLGVERIRKLTAAMEANLPHSAPPPALMADFAHSMAEALACISTLQGHSVTATDGRLCLSAARRWELFALLETLPERMITDWGSAEATLARFVPLVEGTPYAGDVTEVLHRLRDFDTEGMARRTELLLEKLEAAARSEEEARP</sequence>
<evidence type="ECO:0000259" key="18">
    <source>
        <dbReference type="PROSITE" id="PS50110"/>
    </source>
</evidence>
<comment type="subcellular location">
    <subcellularLocation>
        <location evidence="2">Cell inner membrane</location>
        <topology evidence="2">Multi-pass membrane protein</topology>
    </subcellularLocation>
</comment>
<protein>
    <recommendedName>
        <fullName evidence="3">histidine kinase</fullName>
        <ecNumber evidence="3">2.7.13.3</ecNumber>
    </recommendedName>
</protein>
<accession>A0A1G7Q530</accession>
<evidence type="ECO:0000256" key="8">
    <source>
        <dbReference type="ARBA" id="ARBA00022692"/>
    </source>
</evidence>
<name>A0A1G7Q530_9BACT</name>
<dbReference type="CDD" id="cd00088">
    <property type="entry name" value="HPT"/>
    <property type="match status" value="1"/>
</dbReference>
<feature type="domain" description="HPt" evidence="20">
    <location>
        <begin position="751"/>
        <end position="853"/>
    </location>
</feature>
<evidence type="ECO:0000259" key="20">
    <source>
        <dbReference type="PROSITE" id="PS50894"/>
    </source>
</evidence>
<dbReference type="InterPro" id="IPR001789">
    <property type="entry name" value="Sig_transdc_resp-reg_receiver"/>
</dbReference>
<keyword evidence="6 14" id="KW-0597">Phosphoprotein</keyword>
<dbReference type="SUPFAM" id="SSF47226">
    <property type="entry name" value="Histidine-containing phosphotransfer domain, HPT domain"/>
    <property type="match status" value="1"/>
</dbReference>
<dbReference type="InterPro" id="IPR003661">
    <property type="entry name" value="HisK_dim/P_dom"/>
</dbReference>
<dbReference type="Gene3D" id="1.10.287.130">
    <property type="match status" value="1"/>
</dbReference>
<feature type="domain" description="Response regulatory" evidence="18">
    <location>
        <begin position="568"/>
        <end position="685"/>
    </location>
</feature>
<evidence type="ECO:0000256" key="9">
    <source>
        <dbReference type="ARBA" id="ARBA00022777"/>
    </source>
</evidence>
<evidence type="ECO:0000256" key="3">
    <source>
        <dbReference type="ARBA" id="ARBA00012438"/>
    </source>
</evidence>
<dbReference type="PROSITE" id="PS50110">
    <property type="entry name" value="RESPONSE_REGULATORY"/>
    <property type="match status" value="1"/>
</dbReference>
<evidence type="ECO:0000256" key="11">
    <source>
        <dbReference type="ARBA" id="ARBA00022989"/>
    </source>
</evidence>
<dbReference type="PANTHER" id="PTHR43047:SF72">
    <property type="entry name" value="OSMOSENSING HISTIDINE PROTEIN KINASE SLN1"/>
    <property type="match status" value="1"/>
</dbReference>
<dbReference type="CDD" id="cd00082">
    <property type="entry name" value="HisKA"/>
    <property type="match status" value="1"/>
</dbReference>
<dbReference type="STRING" id="571438.SAMN05192586_11927"/>
<feature type="modified residue" description="Phosphohistidine" evidence="13">
    <location>
        <position position="790"/>
    </location>
</feature>
<reference evidence="22" key="1">
    <citation type="submission" date="2016-10" db="EMBL/GenBank/DDBJ databases">
        <authorList>
            <person name="Varghese N."/>
            <person name="Submissions S."/>
        </authorList>
    </citation>
    <scope>NUCLEOTIDE SEQUENCE [LARGE SCALE GENOMIC DNA]</scope>
    <source>
        <strain evidence="22">KHC7</strain>
    </source>
</reference>
<dbReference type="InterPro" id="IPR011006">
    <property type="entry name" value="CheY-like_superfamily"/>
</dbReference>
<dbReference type="Gene3D" id="1.20.120.160">
    <property type="entry name" value="HPT domain"/>
    <property type="match status" value="1"/>
</dbReference>
<evidence type="ECO:0000256" key="1">
    <source>
        <dbReference type="ARBA" id="ARBA00000085"/>
    </source>
</evidence>
<dbReference type="Gene3D" id="3.30.565.10">
    <property type="entry name" value="Histidine kinase-like ATPase, C-terminal domain"/>
    <property type="match status" value="1"/>
</dbReference>
<evidence type="ECO:0000256" key="13">
    <source>
        <dbReference type="PROSITE-ProRule" id="PRU00110"/>
    </source>
</evidence>
<keyword evidence="11 16" id="KW-1133">Transmembrane helix</keyword>
<evidence type="ECO:0000259" key="17">
    <source>
        <dbReference type="PROSITE" id="PS50109"/>
    </source>
</evidence>
<dbReference type="SUPFAM" id="SSF47384">
    <property type="entry name" value="Homodimeric domain of signal transducing histidine kinase"/>
    <property type="match status" value="1"/>
</dbReference>
<dbReference type="GO" id="GO:0005886">
    <property type="term" value="C:plasma membrane"/>
    <property type="evidence" value="ECO:0007669"/>
    <property type="project" value="UniProtKB-SubCell"/>
</dbReference>
<evidence type="ECO:0000313" key="21">
    <source>
        <dbReference type="EMBL" id="SDF93578.1"/>
    </source>
</evidence>
<evidence type="ECO:0000256" key="15">
    <source>
        <dbReference type="SAM" id="MobiDB-lite"/>
    </source>
</evidence>
<dbReference type="InterPro" id="IPR036641">
    <property type="entry name" value="HPT_dom_sf"/>
</dbReference>
<keyword evidence="5" id="KW-0997">Cell inner membrane</keyword>
<evidence type="ECO:0000256" key="16">
    <source>
        <dbReference type="SAM" id="Phobius"/>
    </source>
</evidence>
<keyword evidence="22" id="KW-1185">Reference proteome</keyword>
<dbReference type="SMART" id="SM00304">
    <property type="entry name" value="HAMP"/>
    <property type="match status" value="1"/>
</dbReference>